<gene>
    <name evidence="2" type="ORF">E2562_007634</name>
</gene>
<protein>
    <recommendedName>
        <fullName evidence="4">DUF834 domain-containing protein</fullName>
    </recommendedName>
</protein>
<dbReference type="Proteomes" id="UP000479710">
    <property type="component" value="Unassembled WGS sequence"/>
</dbReference>
<dbReference type="EMBL" id="SPHZ02000005">
    <property type="protein sequence ID" value="KAF0916559.1"/>
    <property type="molecule type" value="Genomic_DNA"/>
</dbReference>
<evidence type="ECO:0000256" key="1">
    <source>
        <dbReference type="SAM" id="MobiDB-lite"/>
    </source>
</evidence>
<name>A0A6G1DVP7_9ORYZ</name>
<proteinExistence type="predicted"/>
<organism evidence="2 3">
    <name type="scientific">Oryza meyeriana var. granulata</name>
    <dbReference type="NCBI Taxonomy" id="110450"/>
    <lineage>
        <taxon>Eukaryota</taxon>
        <taxon>Viridiplantae</taxon>
        <taxon>Streptophyta</taxon>
        <taxon>Embryophyta</taxon>
        <taxon>Tracheophyta</taxon>
        <taxon>Spermatophyta</taxon>
        <taxon>Magnoliopsida</taxon>
        <taxon>Liliopsida</taxon>
        <taxon>Poales</taxon>
        <taxon>Poaceae</taxon>
        <taxon>BOP clade</taxon>
        <taxon>Oryzoideae</taxon>
        <taxon>Oryzeae</taxon>
        <taxon>Oryzinae</taxon>
        <taxon>Oryza</taxon>
        <taxon>Oryza meyeriana</taxon>
    </lineage>
</organism>
<accession>A0A6G1DVP7</accession>
<dbReference type="AlphaFoldDB" id="A0A6G1DVP7"/>
<comment type="caution">
    <text evidence="2">The sequence shown here is derived from an EMBL/GenBank/DDBJ whole genome shotgun (WGS) entry which is preliminary data.</text>
</comment>
<reference evidence="2 3" key="1">
    <citation type="submission" date="2019-11" db="EMBL/GenBank/DDBJ databases">
        <title>Whole genome sequence of Oryza granulata.</title>
        <authorList>
            <person name="Li W."/>
        </authorList>
    </citation>
    <scope>NUCLEOTIDE SEQUENCE [LARGE SCALE GENOMIC DNA]</scope>
    <source>
        <strain evidence="3">cv. Menghai</strain>
        <tissue evidence="2">Leaf</tissue>
    </source>
</reference>
<evidence type="ECO:0008006" key="4">
    <source>
        <dbReference type="Google" id="ProtNLM"/>
    </source>
</evidence>
<evidence type="ECO:0000313" key="3">
    <source>
        <dbReference type="Proteomes" id="UP000479710"/>
    </source>
</evidence>
<evidence type="ECO:0000313" key="2">
    <source>
        <dbReference type="EMBL" id="KAF0916559.1"/>
    </source>
</evidence>
<feature type="compositionally biased region" description="Basic residues" evidence="1">
    <location>
        <begin position="113"/>
        <end position="123"/>
    </location>
</feature>
<keyword evidence="3" id="KW-1185">Reference proteome</keyword>
<sequence length="123" mass="13478">MGKTTRQRRRPISKVATTAIDCDATERPRWEEEGVTDGITGLTGSTGSWRWRRWLIGRDDSATMTIHGWHKASSRLAQSGGRLAQSSAAQVLGDAAGARGERDDADNGGLEGRRRRWSSGGRR</sequence>
<feature type="region of interest" description="Disordered" evidence="1">
    <location>
        <begin position="76"/>
        <end position="123"/>
    </location>
</feature>